<dbReference type="PANTHER" id="PTHR11474">
    <property type="entry name" value="TYROSINASE FAMILY MEMBER"/>
    <property type="match status" value="1"/>
</dbReference>
<evidence type="ECO:0000256" key="1">
    <source>
        <dbReference type="ARBA" id="ARBA00022723"/>
    </source>
</evidence>
<evidence type="ECO:0000259" key="6">
    <source>
        <dbReference type="PROSITE" id="PS00498"/>
    </source>
</evidence>
<evidence type="ECO:0000256" key="3">
    <source>
        <dbReference type="SAM" id="MobiDB-lite"/>
    </source>
</evidence>
<dbReference type="InterPro" id="IPR008922">
    <property type="entry name" value="Di-copper_centre_dom_sf"/>
</dbReference>
<dbReference type="PRINTS" id="PR00092">
    <property type="entry name" value="TYROSINASE"/>
</dbReference>
<evidence type="ECO:0000256" key="2">
    <source>
        <dbReference type="ARBA" id="ARBA00023008"/>
    </source>
</evidence>
<evidence type="ECO:0000313" key="8">
    <source>
        <dbReference type="Proteomes" id="UP001479436"/>
    </source>
</evidence>
<feature type="compositionally biased region" description="Low complexity" evidence="3">
    <location>
        <begin position="381"/>
        <end position="397"/>
    </location>
</feature>
<dbReference type="PROSITE" id="PS00497">
    <property type="entry name" value="TYROSINASE_1"/>
    <property type="match status" value="1"/>
</dbReference>
<name>A0ABR2WRF7_9FUNG</name>
<feature type="compositionally biased region" description="Polar residues" evidence="3">
    <location>
        <begin position="415"/>
        <end position="430"/>
    </location>
</feature>
<dbReference type="Proteomes" id="UP001479436">
    <property type="component" value="Unassembled WGS sequence"/>
</dbReference>
<dbReference type="InterPro" id="IPR050316">
    <property type="entry name" value="Tyrosinase/Hemocyanin"/>
</dbReference>
<feature type="signal peptide" evidence="4">
    <location>
        <begin position="1"/>
        <end position="23"/>
    </location>
</feature>
<dbReference type="SUPFAM" id="SSF48056">
    <property type="entry name" value="Di-copper centre-containing domain"/>
    <property type="match status" value="1"/>
</dbReference>
<keyword evidence="2" id="KW-0186">Copper</keyword>
<feature type="domain" description="Tyrosinase copper-binding" evidence="6">
    <location>
        <begin position="234"/>
        <end position="245"/>
    </location>
</feature>
<dbReference type="EMBL" id="JASJQH010000497">
    <property type="protein sequence ID" value="KAK9764080.1"/>
    <property type="molecule type" value="Genomic_DNA"/>
</dbReference>
<keyword evidence="1" id="KW-0479">Metal-binding</keyword>
<feature type="region of interest" description="Disordered" evidence="3">
    <location>
        <begin position="341"/>
        <end position="430"/>
    </location>
</feature>
<sequence length="430" mass="48477">MRSIPIIIALTALLTCSNEVVNGQSRRVPTAPKPQSISGFTLPKCEVIRARREIRQLSDKERNDFISALQTMKRNGDYERVANIHAKVFELIHNNPMFFPWHRKFLYDFEVALRKANPEVTLPYWDWSLDSQEPHKSVAFKWFGGNGQGENGCIDGPFKNWTMIDDTTKRRRCLKREFSNGDKIDAFVAAEVINRDIKLAKNHEELRAYIEVDPHGNVHTGIGGDLAENWSSQDPFFWMHHAMVDRMWERWQLQHPQIANDYPTIWEGKRGSVRDRFPGLTGNVEQMLDTKLLCYRYSGSPSDTIGEAVNKGATASGPAIQKRNILQRRSRIDVGWPEFEEQTGMGASDGVPANDDASISQPAEDTSIARNGVNDSPSRLSTPNIGSPTTSSTSPTKTSEKVQKLVTSHGLDGNPNEQVYTDPNFGLHQN</sequence>
<accession>A0ABR2WRF7</accession>
<protein>
    <recommendedName>
        <fullName evidence="5 6">Tyrosinase copper-binding domain-containing protein</fullName>
    </recommendedName>
</protein>
<feature type="non-terminal residue" evidence="7">
    <location>
        <position position="430"/>
    </location>
</feature>
<keyword evidence="4" id="KW-0732">Signal</keyword>
<gene>
    <name evidence="7" type="ORF">K7432_008713</name>
</gene>
<dbReference type="PANTHER" id="PTHR11474:SF126">
    <property type="entry name" value="TYROSINASE-LIKE PROTEIN TYR-1-RELATED"/>
    <property type="match status" value="1"/>
</dbReference>
<evidence type="ECO:0000259" key="5">
    <source>
        <dbReference type="PROSITE" id="PS00497"/>
    </source>
</evidence>
<reference evidence="7 8" key="1">
    <citation type="submission" date="2023-04" db="EMBL/GenBank/DDBJ databases">
        <title>Genome of Basidiobolus ranarum AG-B5.</title>
        <authorList>
            <person name="Stajich J.E."/>
            <person name="Carter-House D."/>
            <person name="Gryganskyi A."/>
        </authorList>
    </citation>
    <scope>NUCLEOTIDE SEQUENCE [LARGE SCALE GENOMIC DNA]</scope>
    <source>
        <strain evidence="7 8">AG-B5</strain>
    </source>
</reference>
<dbReference type="InterPro" id="IPR002227">
    <property type="entry name" value="Tyrosinase_Cu-bd"/>
</dbReference>
<dbReference type="Gene3D" id="1.10.1280.10">
    <property type="entry name" value="Di-copper center containing domain from catechol oxidase"/>
    <property type="match status" value="1"/>
</dbReference>
<comment type="caution">
    <text evidence="7">The sequence shown here is derived from an EMBL/GenBank/DDBJ whole genome shotgun (WGS) entry which is preliminary data.</text>
</comment>
<organism evidence="7 8">
    <name type="scientific">Basidiobolus ranarum</name>
    <dbReference type="NCBI Taxonomy" id="34480"/>
    <lineage>
        <taxon>Eukaryota</taxon>
        <taxon>Fungi</taxon>
        <taxon>Fungi incertae sedis</taxon>
        <taxon>Zoopagomycota</taxon>
        <taxon>Entomophthoromycotina</taxon>
        <taxon>Basidiobolomycetes</taxon>
        <taxon>Basidiobolales</taxon>
        <taxon>Basidiobolaceae</taxon>
        <taxon>Basidiobolus</taxon>
    </lineage>
</organism>
<feature type="domain" description="Tyrosinase copper-binding" evidence="5">
    <location>
        <begin position="93"/>
        <end position="110"/>
    </location>
</feature>
<dbReference type="PROSITE" id="PS00498">
    <property type="entry name" value="TYROSINASE_2"/>
    <property type="match status" value="1"/>
</dbReference>
<dbReference type="Pfam" id="PF00264">
    <property type="entry name" value="Tyrosinase"/>
    <property type="match status" value="1"/>
</dbReference>
<proteinExistence type="predicted"/>
<feature type="chain" id="PRO_5047286143" description="Tyrosinase copper-binding domain-containing protein" evidence="4">
    <location>
        <begin position="24"/>
        <end position="430"/>
    </location>
</feature>
<keyword evidence="8" id="KW-1185">Reference proteome</keyword>
<evidence type="ECO:0000256" key="4">
    <source>
        <dbReference type="SAM" id="SignalP"/>
    </source>
</evidence>
<evidence type="ECO:0000313" key="7">
    <source>
        <dbReference type="EMBL" id="KAK9764080.1"/>
    </source>
</evidence>